<comment type="caution">
    <text evidence="4">The sequence shown here is derived from an EMBL/GenBank/DDBJ whole genome shotgun (WGS) entry which is preliminary data.</text>
</comment>
<evidence type="ECO:0000259" key="3">
    <source>
        <dbReference type="PROSITE" id="PS51371"/>
    </source>
</evidence>
<dbReference type="InterPro" id="IPR051257">
    <property type="entry name" value="Diverse_CBS-Domain"/>
</dbReference>
<dbReference type="AlphaFoldDB" id="A0A328AC51"/>
<gene>
    <name evidence="4" type="ORF">DJ018_13700</name>
</gene>
<evidence type="ECO:0000256" key="1">
    <source>
        <dbReference type="ARBA" id="ARBA00023122"/>
    </source>
</evidence>
<organism evidence="4 5">
    <name type="scientific">Phenylobacterium deserti</name>
    <dbReference type="NCBI Taxonomy" id="1914756"/>
    <lineage>
        <taxon>Bacteria</taxon>
        <taxon>Pseudomonadati</taxon>
        <taxon>Pseudomonadota</taxon>
        <taxon>Alphaproteobacteria</taxon>
        <taxon>Caulobacterales</taxon>
        <taxon>Caulobacteraceae</taxon>
        <taxon>Phenylobacterium</taxon>
    </lineage>
</organism>
<protein>
    <submittedName>
        <fullName evidence="4">CBS domain-containing protein</fullName>
    </submittedName>
</protein>
<dbReference type="EMBL" id="QFYR01000003">
    <property type="protein sequence ID" value="RAK52199.1"/>
    <property type="molecule type" value="Genomic_DNA"/>
</dbReference>
<dbReference type="SMART" id="SM00116">
    <property type="entry name" value="CBS"/>
    <property type="match status" value="2"/>
</dbReference>
<dbReference type="Gene3D" id="3.10.580.10">
    <property type="entry name" value="CBS-domain"/>
    <property type="match status" value="1"/>
</dbReference>
<evidence type="ECO:0000313" key="5">
    <source>
        <dbReference type="Proteomes" id="UP000249725"/>
    </source>
</evidence>
<accession>A0A328AC51</accession>
<feature type="domain" description="CBS" evidence="3">
    <location>
        <begin position="71"/>
        <end position="129"/>
    </location>
</feature>
<feature type="domain" description="CBS" evidence="3">
    <location>
        <begin position="7"/>
        <end position="63"/>
    </location>
</feature>
<dbReference type="OrthoDB" id="9802114at2"/>
<dbReference type="CDD" id="cd04622">
    <property type="entry name" value="CBS_pair_HRP1_like"/>
    <property type="match status" value="1"/>
</dbReference>
<dbReference type="PROSITE" id="PS51371">
    <property type="entry name" value="CBS"/>
    <property type="match status" value="2"/>
</dbReference>
<dbReference type="RefSeq" id="WP_111515523.1">
    <property type="nucleotide sequence ID" value="NZ_QFYR01000003.1"/>
</dbReference>
<sequence>MRVADVMTAEVQAANPSDTVAQVARRMSEIDSGVMPVVEGDRILGLITDRDIVIRVVGENRDSEIPVSEVMTTSVETCRADDKLKEAAARMADLQIRRLLVVDDQGRLAGVLSLGDVAREHSARAVGETLEEISED</sequence>
<proteinExistence type="predicted"/>
<reference evidence="5" key="1">
    <citation type="submission" date="2018-05" db="EMBL/GenBank/DDBJ databases">
        <authorList>
            <person name="Li X."/>
        </authorList>
    </citation>
    <scope>NUCLEOTIDE SEQUENCE [LARGE SCALE GENOMIC DNA]</scope>
    <source>
        <strain evidence="5">YIM 73061</strain>
    </source>
</reference>
<name>A0A328AC51_9CAUL</name>
<evidence type="ECO:0000313" key="4">
    <source>
        <dbReference type="EMBL" id="RAK52199.1"/>
    </source>
</evidence>
<dbReference type="SUPFAM" id="SSF54631">
    <property type="entry name" value="CBS-domain pair"/>
    <property type="match status" value="1"/>
</dbReference>
<evidence type="ECO:0000256" key="2">
    <source>
        <dbReference type="PROSITE-ProRule" id="PRU00703"/>
    </source>
</evidence>
<dbReference type="PANTHER" id="PTHR43080">
    <property type="entry name" value="CBS DOMAIN-CONTAINING PROTEIN CBSX3, MITOCHONDRIAL"/>
    <property type="match status" value="1"/>
</dbReference>
<dbReference type="PANTHER" id="PTHR43080:SF2">
    <property type="entry name" value="CBS DOMAIN-CONTAINING PROTEIN"/>
    <property type="match status" value="1"/>
</dbReference>
<keyword evidence="1 2" id="KW-0129">CBS domain</keyword>
<dbReference type="Proteomes" id="UP000249725">
    <property type="component" value="Unassembled WGS sequence"/>
</dbReference>
<dbReference type="InterPro" id="IPR046342">
    <property type="entry name" value="CBS_dom_sf"/>
</dbReference>
<dbReference type="Pfam" id="PF00571">
    <property type="entry name" value="CBS"/>
    <property type="match status" value="2"/>
</dbReference>
<keyword evidence="5" id="KW-1185">Reference proteome</keyword>
<dbReference type="InterPro" id="IPR000644">
    <property type="entry name" value="CBS_dom"/>
</dbReference>